<dbReference type="AlphaFoldDB" id="A0A450SRN3"/>
<accession>A0A450SRN3</accession>
<reference evidence="1" key="1">
    <citation type="submission" date="2019-02" db="EMBL/GenBank/DDBJ databases">
        <authorList>
            <person name="Gruber-Vodicka R. H."/>
            <person name="Seah K. B. B."/>
        </authorList>
    </citation>
    <scope>NUCLEOTIDE SEQUENCE</scope>
    <source>
        <strain evidence="1">BECK_BZ15</strain>
    </source>
</reference>
<proteinExistence type="predicted"/>
<name>A0A450SRN3_9GAMM</name>
<protein>
    <submittedName>
        <fullName evidence="1">Uncharacterized protein</fullName>
    </submittedName>
</protein>
<sequence>MLLVISLYLNLPTNFFEEARNLILARNVTMFQTAVLSSLIGVVHYKVAERIRETVEKAKSKCMEKGLGESLNDVI</sequence>
<evidence type="ECO:0000313" key="1">
    <source>
        <dbReference type="EMBL" id="VFJ56581.1"/>
    </source>
</evidence>
<organism evidence="1">
    <name type="scientific">Candidatus Kentrum sp. FW</name>
    <dbReference type="NCBI Taxonomy" id="2126338"/>
    <lineage>
        <taxon>Bacteria</taxon>
        <taxon>Pseudomonadati</taxon>
        <taxon>Pseudomonadota</taxon>
        <taxon>Gammaproteobacteria</taxon>
        <taxon>Candidatus Kentrum</taxon>
    </lineage>
</organism>
<gene>
    <name evidence="1" type="ORF">BECKFW1821A_GA0114235_106217</name>
</gene>
<dbReference type="EMBL" id="CAADEW010000062">
    <property type="protein sequence ID" value="VFJ56581.1"/>
    <property type="molecule type" value="Genomic_DNA"/>
</dbReference>